<sequence length="604" mass="66208">DGSDGQHCQTSFKNLRARPKPPQQCVLDSKYQLGEELGRGSSGKVYRALNRETGDFRAIKQIPACNMPIGHLEAVQSEIDLLHNLQHPQIVRYFETIRTEEHLYLVLEYVENGSLATLVKHFGALPEHLVCVYVHQVLIGLEWLHEQGVCHRDIKGANLLITKDGQVKLADFGVAKKEDSRPTAKNSVVGTPYWMAPEIIQMSAFTTASDIWSLGCTILELLTGEPPYFELKPITALYRIVQDEHPPLPSDLSPALLSFVTMCFTRDPAARPTASQLRRHAWLEGARDAAAARASALLALDSVRAPPKRIGQLEVQTVTTIRSGSSHRGLLSPSDGYDSDPQGYYAHASAPGTAPEHRRCSESSRGAVVGESSRGAVVGGSSRGAVVGESSRGAVVGESSRGAVVGESSRGAVVGESSRGGSRQEQGGSSQYGSGGSRQHSDKDAMGHRSRHNSGFLWKRSRSWMPFIYRCRFFYLVDDALCYRTKRPSLDTDEIPPVIDKDEKRIPLATVTCVRMYSKLKYEFEVVCKHRSYRLRAPSAQALALWVAAISSEWMALQHSSPQQQQSMQQSMHHQHAARNGQGPAVANPYGPIGHAPAANLSVM</sequence>
<dbReference type="PANTHER" id="PTHR48016">
    <property type="entry name" value="MAP KINASE KINASE KINASE SSK2-RELATED-RELATED"/>
    <property type="match status" value="1"/>
</dbReference>
<dbReference type="GO" id="GO:0004709">
    <property type="term" value="F:MAP kinase kinase kinase activity"/>
    <property type="evidence" value="ECO:0007669"/>
    <property type="project" value="TreeGrafter"/>
</dbReference>
<dbReference type="PROSITE" id="PS50011">
    <property type="entry name" value="PROTEIN_KINASE_DOM"/>
    <property type="match status" value="1"/>
</dbReference>
<feature type="domain" description="PH" evidence="7">
    <location>
        <begin position="450"/>
        <end position="555"/>
    </location>
</feature>
<organism evidence="9 10">
    <name type="scientific">Chrysochromulina tobinii</name>
    <dbReference type="NCBI Taxonomy" id="1460289"/>
    <lineage>
        <taxon>Eukaryota</taxon>
        <taxon>Haptista</taxon>
        <taxon>Haptophyta</taxon>
        <taxon>Prymnesiophyceae</taxon>
        <taxon>Prymnesiales</taxon>
        <taxon>Chrysochromulinaceae</taxon>
        <taxon>Chrysochromulina</taxon>
    </lineage>
</organism>
<dbReference type="Pfam" id="PF00169">
    <property type="entry name" value="PH"/>
    <property type="match status" value="1"/>
</dbReference>
<feature type="non-terminal residue" evidence="9">
    <location>
        <position position="1"/>
    </location>
</feature>
<feature type="compositionally biased region" description="Low complexity" evidence="6">
    <location>
        <begin position="366"/>
        <end position="376"/>
    </location>
</feature>
<dbReference type="InterPro" id="IPR001849">
    <property type="entry name" value="PH_domain"/>
</dbReference>
<dbReference type="InterPro" id="IPR008271">
    <property type="entry name" value="Ser/Thr_kinase_AS"/>
</dbReference>
<evidence type="ECO:0000259" key="8">
    <source>
        <dbReference type="PROSITE" id="PS50011"/>
    </source>
</evidence>
<feature type="binding site" evidence="5">
    <location>
        <position position="60"/>
    </location>
    <ligand>
        <name>ATP</name>
        <dbReference type="ChEBI" id="CHEBI:30616"/>
    </ligand>
</feature>
<protein>
    <submittedName>
        <fullName evidence="9">Ha-tagged protein kinase domain of mitogen-activated protein kinase kinase kinase</fullName>
    </submittedName>
</protein>
<dbReference type="InterPro" id="IPR017441">
    <property type="entry name" value="Protein_kinase_ATP_BS"/>
</dbReference>
<evidence type="ECO:0000256" key="3">
    <source>
        <dbReference type="ARBA" id="ARBA00022777"/>
    </source>
</evidence>
<dbReference type="InterPro" id="IPR050538">
    <property type="entry name" value="MAP_kinase_kinase_kinase"/>
</dbReference>
<dbReference type="InterPro" id="IPR011009">
    <property type="entry name" value="Kinase-like_dom_sf"/>
</dbReference>
<gene>
    <name evidence="9" type="ORF">Ctob_007465</name>
</gene>
<proteinExistence type="predicted"/>
<dbReference type="EMBL" id="JWZX01001413">
    <property type="protein sequence ID" value="KOO33827.1"/>
    <property type="molecule type" value="Genomic_DNA"/>
</dbReference>
<dbReference type="PANTHER" id="PTHR48016:SF4">
    <property type="entry name" value="PROTEIN KINASE DOMAIN-CONTAINING PROTEIN"/>
    <property type="match status" value="1"/>
</dbReference>
<keyword evidence="4 5" id="KW-0067">ATP-binding</keyword>
<keyword evidence="10" id="KW-1185">Reference proteome</keyword>
<dbReference type="FunFam" id="1.10.510.10:FF:000571">
    <property type="entry name" value="Maternal embryonic leucine zipper kinase"/>
    <property type="match status" value="1"/>
</dbReference>
<evidence type="ECO:0000256" key="6">
    <source>
        <dbReference type="SAM" id="MobiDB-lite"/>
    </source>
</evidence>
<dbReference type="InterPro" id="IPR000719">
    <property type="entry name" value="Prot_kinase_dom"/>
</dbReference>
<dbReference type="SMART" id="SM00220">
    <property type="entry name" value="S_TKc"/>
    <property type="match status" value="1"/>
</dbReference>
<dbReference type="OrthoDB" id="8693905at2759"/>
<reference evidence="10" key="1">
    <citation type="journal article" date="2015" name="PLoS Genet.">
        <title>Genome Sequence and Transcriptome Analyses of Chrysochromulina tobin: Metabolic Tools for Enhanced Algal Fitness in the Prominent Order Prymnesiales (Haptophyceae).</title>
        <authorList>
            <person name="Hovde B.T."/>
            <person name="Deodato C.R."/>
            <person name="Hunsperger H.M."/>
            <person name="Ryken S.A."/>
            <person name="Yost W."/>
            <person name="Jha R.K."/>
            <person name="Patterson J."/>
            <person name="Monnat R.J. Jr."/>
            <person name="Barlow S.B."/>
            <person name="Starkenburg S.R."/>
            <person name="Cattolico R.A."/>
        </authorList>
    </citation>
    <scope>NUCLEOTIDE SEQUENCE</scope>
    <source>
        <strain evidence="10">CCMP291</strain>
    </source>
</reference>
<name>A0A0M0K5D7_9EUKA</name>
<feature type="compositionally biased region" description="Low complexity" evidence="6">
    <location>
        <begin position="383"/>
        <end position="393"/>
    </location>
</feature>
<dbReference type="CDD" id="cd06627">
    <property type="entry name" value="STKc_Cdc7_like"/>
    <property type="match status" value="1"/>
</dbReference>
<dbReference type="SUPFAM" id="SSF56112">
    <property type="entry name" value="Protein kinase-like (PK-like)"/>
    <property type="match status" value="1"/>
</dbReference>
<evidence type="ECO:0000256" key="1">
    <source>
        <dbReference type="ARBA" id="ARBA00022679"/>
    </source>
</evidence>
<keyword evidence="2 5" id="KW-0547">Nucleotide-binding</keyword>
<accession>A0A0M0K5D7</accession>
<dbReference type="AlphaFoldDB" id="A0A0M0K5D7"/>
<evidence type="ECO:0000256" key="4">
    <source>
        <dbReference type="ARBA" id="ARBA00022840"/>
    </source>
</evidence>
<feature type="region of interest" description="Disordered" evidence="6">
    <location>
        <begin position="560"/>
        <end position="591"/>
    </location>
</feature>
<dbReference type="Pfam" id="PF00069">
    <property type="entry name" value="Pkinase"/>
    <property type="match status" value="1"/>
</dbReference>
<feature type="region of interest" description="Disordered" evidence="6">
    <location>
        <begin position="1"/>
        <end position="22"/>
    </location>
</feature>
<dbReference type="SMART" id="SM00233">
    <property type="entry name" value="PH"/>
    <property type="match status" value="1"/>
</dbReference>
<dbReference type="PROSITE" id="PS00107">
    <property type="entry name" value="PROTEIN_KINASE_ATP"/>
    <property type="match status" value="1"/>
</dbReference>
<dbReference type="GO" id="GO:0005524">
    <property type="term" value="F:ATP binding"/>
    <property type="evidence" value="ECO:0007669"/>
    <property type="project" value="UniProtKB-UniRule"/>
</dbReference>
<evidence type="ECO:0000256" key="5">
    <source>
        <dbReference type="PROSITE-ProRule" id="PRU10141"/>
    </source>
</evidence>
<feature type="compositionally biased region" description="Polar residues" evidence="6">
    <location>
        <begin position="1"/>
        <end position="13"/>
    </location>
</feature>
<feature type="region of interest" description="Disordered" evidence="6">
    <location>
        <begin position="323"/>
        <end position="452"/>
    </location>
</feature>
<feature type="domain" description="Protein kinase" evidence="8">
    <location>
        <begin position="31"/>
        <end position="283"/>
    </location>
</feature>
<dbReference type="GO" id="GO:0005737">
    <property type="term" value="C:cytoplasm"/>
    <property type="evidence" value="ECO:0007669"/>
    <property type="project" value="TreeGrafter"/>
</dbReference>
<evidence type="ECO:0000313" key="9">
    <source>
        <dbReference type="EMBL" id="KOO33827.1"/>
    </source>
</evidence>
<evidence type="ECO:0000259" key="7">
    <source>
        <dbReference type="PROSITE" id="PS50003"/>
    </source>
</evidence>
<dbReference type="InterPro" id="IPR011993">
    <property type="entry name" value="PH-like_dom_sf"/>
</dbReference>
<dbReference type="PROSITE" id="PS00108">
    <property type="entry name" value="PROTEIN_KINASE_ST"/>
    <property type="match status" value="1"/>
</dbReference>
<evidence type="ECO:0000256" key="2">
    <source>
        <dbReference type="ARBA" id="ARBA00022741"/>
    </source>
</evidence>
<evidence type="ECO:0000313" key="10">
    <source>
        <dbReference type="Proteomes" id="UP000037460"/>
    </source>
</evidence>
<comment type="caution">
    <text evidence="9">The sequence shown here is derived from an EMBL/GenBank/DDBJ whole genome shotgun (WGS) entry which is preliminary data.</text>
</comment>
<dbReference type="Gene3D" id="2.30.29.30">
    <property type="entry name" value="Pleckstrin-homology domain (PH domain)/Phosphotyrosine-binding domain (PTB)"/>
    <property type="match status" value="1"/>
</dbReference>
<dbReference type="Gene3D" id="1.10.510.10">
    <property type="entry name" value="Transferase(Phosphotransferase) domain 1"/>
    <property type="match status" value="1"/>
</dbReference>
<keyword evidence="1" id="KW-0808">Transferase</keyword>
<dbReference type="Proteomes" id="UP000037460">
    <property type="component" value="Unassembled WGS sequence"/>
</dbReference>
<dbReference type="PROSITE" id="PS50003">
    <property type="entry name" value="PH_DOMAIN"/>
    <property type="match status" value="1"/>
</dbReference>
<keyword evidence="3 9" id="KW-0418">Kinase</keyword>
<dbReference type="SUPFAM" id="SSF50729">
    <property type="entry name" value="PH domain-like"/>
    <property type="match status" value="1"/>
</dbReference>
<feature type="compositionally biased region" description="Low complexity" evidence="6">
    <location>
        <begin position="402"/>
        <end position="432"/>
    </location>
</feature>
<feature type="compositionally biased region" description="Low complexity" evidence="6">
    <location>
        <begin position="560"/>
        <end position="572"/>
    </location>
</feature>